<reference evidence="2 3" key="1">
    <citation type="submission" date="2012-06" db="EMBL/GenBank/DDBJ databases">
        <title>Finished chromosome of genome of Cylindrospermum stagnale PCC 7417.</title>
        <authorList>
            <consortium name="US DOE Joint Genome Institute"/>
            <person name="Gugger M."/>
            <person name="Coursin T."/>
            <person name="Rippka R."/>
            <person name="Tandeau De Marsac N."/>
            <person name="Huntemann M."/>
            <person name="Wei C.-L."/>
            <person name="Han J."/>
            <person name="Detter J.C."/>
            <person name="Han C."/>
            <person name="Tapia R."/>
            <person name="Chen A."/>
            <person name="Kyrpides N."/>
            <person name="Mavromatis K."/>
            <person name="Markowitz V."/>
            <person name="Szeto E."/>
            <person name="Ivanova N."/>
            <person name="Pagani I."/>
            <person name="Pati A."/>
            <person name="Goodwin L."/>
            <person name="Nordberg H.P."/>
            <person name="Cantor M.N."/>
            <person name="Hua S.X."/>
            <person name="Woyke T."/>
            <person name="Kerfeld C.A."/>
        </authorList>
    </citation>
    <scope>NUCLEOTIDE SEQUENCE [LARGE SCALE GENOMIC DNA]</scope>
    <source>
        <strain evidence="2 3">PCC 7417</strain>
    </source>
</reference>
<dbReference type="STRING" id="56107.Cylst_2994"/>
<dbReference type="PATRIC" id="fig|56107.3.peg.3287"/>
<dbReference type="HOGENOM" id="CLU_1748502_0_0_3"/>
<name>K9WXS8_9NOST</name>
<dbReference type="InterPro" id="IPR021671">
    <property type="entry name" value="PD(D/E)XK_Endonuc"/>
</dbReference>
<dbReference type="GO" id="GO:0003676">
    <property type="term" value="F:nucleic acid binding"/>
    <property type="evidence" value="ECO:0007669"/>
    <property type="project" value="InterPro"/>
</dbReference>
<proteinExistence type="predicted"/>
<feature type="domain" description="PD(D/E)XK endonuclease" evidence="1">
    <location>
        <begin position="1"/>
        <end position="137"/>
    </location>
</feature>
<dbReference type="EMBL" id="CP003642">
    <property type="protein sequence ID" value="AFZ25165.1"/>
    <property type="molecule type" value="Genomic_DNA"/>
</dbReference>
<accession>K9WXS8</accession>
<dbReference type="Gene3D" id="3.40.1350.10">
    <property type="match status" value="1"/>
</dbReference>
<dbReference type="Pfam" id="PF11645">
    <property type="entry name" value="PDDEXK_5"/>
    <property type="match status" value="1"/>
</dbReference>
<sequence>MDTKLKGDIAEQAAVLHALKRGWGVLKTVGDRLPYDLAFDVEGTLVKIQVKYAWFDEPSGNYVVDNRRTKTNRRIMIREAYKPADFDFALVYIENLDLFYIFPVDVFIDYGSEIHLVETEKRQRKPRSAQYRNAWELILQTSTSKENCVCSPVELVQVEF</sequence>
<dbReference type="eggNOG" id="ENOG5032F40">
    <property type="taxonomic scope" value="Bacteria"/>
</dbReference>
<evidence type="ECO:0000313" key="3">
    <source>
        <dbReference type="Proteomes" id="UP000010475"/>
    </source>
</evidence>
<dbReference type="InterPro" id="IPR011856">
    <property type="entry name" value="tRNA_endonuc-like_dom_sf"/>
</dbReference>
<dbReference type="OrthoDB" id="484489at2"/>
<dbReference type="RefSeq" id="WP_015208418.1">
    <property type="nucleotide sequence ID" value="NC_019757.1"/>
</dbReference>
<organism evidence="2 3">
    <name type="scientific">Cylindrospermum stagnale PCC 7417</name>
    <dbReference type="NCBI Taxonomy" id="56107"/>
    <lineage>
        <taxon>Bacteria</taxon>
        <taxon>Bacillati</taxon>
        <taxon>Cyanobacteriota</taxon>
        <taxon>Cyanophyceae</taxon>
        <taxon>Nostocales</taxon>
        <taxon>Nostocaceae</taxon>
        <taxon>Cylindrospermum</taxon>
    </lineage>
</organism>
<keyword evidence="3" id="KW-1185">Reference proteome</keyword>
<protein>
    <recommendedName>
        <fullName evidence="1">PD(D/E)XK endonuclease domain-containing protein</fullName>
    </recommendedName>
</protein>
<gene>
    <name evidence="2" type="ORF">Cylst_2994</name>
</gene>
<evidence type="ECO:0000259" key="1">
    <source>
        <dbReference type="Pfam" id="PF11645"/>
    </source>
</evidence>
<dbReference type="AlphaFoldDB" id="K9WXS8"/>
<evidence type="ECO:0000313" key="2">
    <source>
        <dbReference type="EMBL" id="AFZ25165.1"/>
    </source>
</evidence>
<dbReference type="Proteomes" id="UP000010475">
    <property type="component" value="Chromosome"/>
</dbReference>
<dbReference type="KEGG" id="csg:Cylst_2994"/>